<dbReference type="SUPFAM" id="SSF52317">
    <property type="entry name" value="Class I glutamine amidotransferase-like"/>
    <property type="match status" value="1"/>
</dbReference>
<keyword evidence="3" id="KW-1185">Reference proteome</keyword>
<dbReference type="AlphaFoldDB" id="A0AA51RAY4"/>
<gene>
    <name evidence="2" type="ORF">QYS49_39105</name>
</gene>
<feature type="signal peptide" evidence="1">
    <location>
        <begin position="1"/>
        <end position="17"/>
    </location>
</feature>
<dbReference type="EMBL" id="CP129971">
    <property type="protein sequence ID" value="WMN11641.1"/>
    <property type="molecule type" value="Genomic_DNA"/>
</dbReference>
<keyword evidence="1" id="KW-0732">Signal</keyword>
<reference evidence="2 3" key="1">
    <citation type="submission" date="2023-08" db="EMBL/GenBank/DDBJ databases">
        <title>Comparative genomics and taxonomic characterization of three novel marine species of genus Marivirga.</title>
        <authorList>
            <person name="Muhammad N."/>
            <person name="Kim S.-G."/>
        </authorList>
    </citation>
    <scope>NUCLEOTIDE SEQUENCE [LARGE SCALE GENOMIC DNA]</scope>
    <source>
        <strain evidence="2 3">BDSF4-3</strain>
    </source>
</reference>
<accession>A0AA51RAY4</accession>
<evidence type="ECO:0000313" key="2">
    <source>
        <dbReference type="EMBL" id="WMN11641.1"/>
    </source>
</evidence>
<evidence type="ECO:0008006" key="4">
    <source>
        <dbReference type="Google" id="ProtNLM"/>
    </source>
</evidence>
<evidence type="ECO:0000256" key="1">
    <source>
        <dbReference type="SAM" id="SignalP"/>
    </source>
</evidence>
<dbReference type="InterPro" id="IPR029062">
    <property type="entry name" value="Class_I_gatase-like"/>
</dbReference>
<proteinExistence type="predicted"/>
<organism evidence="2 3">
    <name type="scientific">Marivirga salinarum</name>
    <dbReference type="NCBI Taxonomy" id="3059078"/>
    <lineage>
        <taxon>Bacteria</taxon>
        <taxon>Pseudomonadati</taxon>
        <taxon>Bacteroidota</taxon>
        <taxon>Cytophagia</taxon>
        <taxon>Cytophagales</taxon>
        <taxon>Marivirgaceae</taxon>
        <taxon>Marivirga</taxon>
    </lineage>
</organism>
<feature type="chain" id="PRO_5041211082" description="DUF4350 domain-containing protein" evidence="1">
    <location>
        <begin position="18"/>
        <end position="305"/>
    </location>
</feature>
<protein>
    <recommendedName>
        <fullName evidence="4">DUF4350 domain-containing protein</fullName>
    </recommendedName>
</protein>
<sequence>MKYFLIILLFSSLNLFSQQQPDLDFPINIENPQYNGDETALIGIDASHNNMHTLKTNFVPFAKLMEADGYQPISIEEITEEALDSINIFVIANALNSSNIRNWRRPIANAFTKSEIKIIEKWVKDGGSLLVIADHMPFAGATNELAKKFGFTYEDGFVMKEGESWPPDTYSKKAGNLFDTPITKNIDSLAAFTGSALIPPEDAIIIAKFPQTHKLLIPEIAWQFEENTIEKSIENVVMGAIKNHGNGKVAFFTEAAMFTAQIVQEKHKVGFNSPAAPQNIQFVLNTIHWLDNGRLINREDYQTEE</sequence>
<dbReference type="Gene3D" id="3.40.50.880">
    <property type="match status" value="1"/>
</dbReference>
<dbReference type="Proteomes" id="UP001230496">
    <property type="component" value="Chromosome"/>
</dbReference>
<evidence type="ECO:0000313" key="3">
    <source>
        <dbReference type="Proteomes" id="UP001230496"/>
    </source>
</evidence>
<name>A0AA51RAY4_9BACT</name>
<dbReference type="KEGG" id="msaa:QYS49_39105"/>
<dbReference type="RefSeq" id="WP_308349164.1">
    <property type="nucleotide sequence ID" value="NZ_CP129971.1"/>
</dbReference>